<dbReference type="AlphaFoldDB" id="A0A5Q0H279"/>
<accession>A0A5Q0H279</accession>
<dbReference type="Pfam" id="PF01455">
    <property type="entry name" value="HupF_HypC"/>
    <property type="match status" value="1"/>
</dbReference>
<dbReference type="GO" id="GO:0051604">
    <property type="term" value="P:protein maturation"/>
    <property type="evidence" value="ECO:0007669"/>
    <property type="project" value="TreeGrafter"/>
</dbReference>
<dbReference type="PRINTS" id="PR00445">
    <property type="entry name" value="HUPFHYPC"/>
</dbReference>
<comment type="similarity">
    <text evidence="1">Belongs to the HupF/HypC family.</text>
</comment>
<keyword evidence="3" id="KW-1185">Reference proteome</keyword>
<dbReference type="NCBIfam" id="TIGR00074">
    <property type="entry name" value="hypC_hupF"/>
    <property type="match status" value="1"/>
</dbReference>
<proteinExistence type="inferred from homology"/>
<dbReference type="Gene3D" id="2.30.30.140">
    <property type="match status" value="1"/>
</dbReference>
<gene>
    <name evidence="2" type="primary">hypC</name>
    <name evidence="2" type="ORF">EKG83_25015</name>
</gene>
<dbReference type="GO" id="GO:1902670">
    <property type="term" value="F:carbon dioxide binding"/>
    <property type="evidence" value="ECO:0007669"/>
    <property type="project" value="TreeGrafter"/>
</dbReference>
<dbReference type="InterPro" id="IPR001109">
    <property type="entry name" value="Hydrogenase_HupF/HypC"/>
</dbReference>
<evidence type="ECO:0000313" key="2">
    <source>
        <dbReference type="EMBL" id="QFZ20239.1"/>
    </source>
</evidence>
<dbReference type="SUPFAM" id="SSF159127">
    <property type="entry name" value="HupF/HypC-like"/>
    <property type="match status" value="1"/>
</dbReference>
<sequence>MCFGVPGRVVAVEAGEPRSGVVDFDGTTRPVCLAYAPGAGVGDCVIVHVGFAIGVVDEAVEAVDVPGSA</sequence>
<reference evidence="3" key="1">
    <citation type="journal article" date="2021" name="Curr. Microbiol.">
        <title>Complete genome of nocamycin-producing strain Saccharothrix syringae NRRL B-16468 reveals the biosynthetic potential for secondary metabolites.</title>
        <authorList>
            <person name="Mo X."/>
            <person name="Yang S."/>
        </authorList>
    </citation>
    <scope>NUCLEOTIDE SEQUENCE [LARGE SCALE GENOMIC DNA]</scope>
    <source>
        <strain evidence="3">ATCC 51364 / DSM 43886 / JCM 6844 / KCTC 9398 / NBRC 14523 / NRRL B-16468 / INA 2240</strain>
    </source>
</reference>
<dbReference type="RefSeq" id="WP_033434241.1">
    <property type="nucleotide sequence ID" value="NZ_CP034550.1"/>
</dbReference>
<dbReference type="GO" id="GO:0005506">
    <property type="term" value="F:iron ion binding"/>
    <property type="evidence" value="ECO:0007669"/>
    <property type="project" value="TreeGrafter"/>
</dbReference>
<dbReference type="KEGG" id="ssyi:EKG83_25015"/>
<dbReference type="PANTHER" id="PTHR35177">
    <property type="entry name" value="HYDROGENASE MATURATION FACTOR HYBG"/>
    <property type="match status" value="1"/>
</dbReference>
<dbReference type="OrthoDB" id="9806017at2"/>
<evidence type="ECO:0000256" key="1">
    <source>
        <dbReference type="ARBA" id="ARBA00006018"/>
    </source>
</evidence>
<protein>
    <submittedName>
        <fullName evidence="2">HypC/HybG/HupF family hydrogenase formation chaperone</fullName>
    </submittedName>
</protein>
<organism evidence="2 3">
    <name type="scientific">Saccharothrix syringae</name>
    <name type="common">Nocardiopsis syringae</name>
    <dbReference type="NCBI Taxonomy" id="103733"/>
    <lineage>
        <taxon>Bacteria</taxon>
        <taxon>Bacillati</taxon>
        <taxon>Actinomycetota</taxon>
        <taxon>Actinomycetes</taxon>
        <taxon>Pseudonocardiales</taxon>
        <taxon>Pseudonocardiaceae</taxon>
        <taxon>Saccharothrix</taxon>
    </lineage>
</organism>
<dbReference type="EMBL" id="CP034550">
    <property type="protein sequence ID" value="QFZ20239.1"/>
    <property type="molecule type" value="Genomic_DNA"/>
</dbReference>
<dbReference type="Proteomes" id="UP000325787">
    <property type="component" value="Chromosome"/>
</dbReference>
<dbReference type="PANTHER" id="PTHR35177:SF2">
    <property type="entry name" value="HYDROGENASE MATURATION FACTOR HYBG"/>
    <property type="match status" value="1"/>
</dbReference>
<name>A0A5Q0H279_SACSY</name>
<evidence type="ECO:0000313" key="3">
    <source>
        <dbReference type="Proteomes" id="UP000325787"/>
    </source>
</evidence>